<protein>
    <submittedName>
        <fullName evidence="1">Uncharacterized protein</fullName>
    </submittedName>
</protein>
<reference evidence="1" key="1">
    <citation type="journal article" date="2019" name="Philos. Trans. R. Soc. Lond., B, Biol. Sci.">
        <title>Targeted metagenomic recovery of four divergent viruses reveals shared and distinctive characteristics of giant viruses of marine eukaryotes.</title>
        <authorList>
            <person name="Needham D.M."/>
            <person name="Poirier C."/>
            <person name="Hehenberger E."/>
            <person name="Jimenez V."/>
            <person name="Swalwell J.E."/>
            <person name="Santoro A.E."/>
            <person name="Worden A.Z."/>
        </authorList>
    </citation>
    <scope>NUCLEOTIDE SEQUENCE</scope>
    <source>
        <strain evidence="1">OPacV-421</strain>
    </source>
</reference>
<dbReference type="EMBL" id="MN448297">
    <property type="protein sequence ID" value="QFG75074.1"/>
    <property type="molecule type" value="Genomic_DNA"/>
</dbReference>
<sequence length="977" mass="111163">MTRLTNTHSHISTNYPISRVGLSQAASQNLNRITNTCAGNCVVSQPASTPSTPAPSLNICNNKGDGNNKYIALQIKQKDTHSYLNIYVPMKSTIKDFKKYNLEQANHGMKNQQSKYTEVDFVYHKQSQTLDQSGVYCKVAFEIENNNVSEDNFNSFKNYIHSISWNSFATCELNKNNIVITKEIITCDNKTKTLIIINFYPMQFDMHGGKHPGCSSIGFIQQTSHYYSIDLNRLVPDINNPVFRINLKYSKYYMNLYHENMWIPGGGPLQGINWHILNNDDTLQFTTDYPLDDIPCLFKFKSTPSTDNTTWKEQAILMRKSGIDQSDSIGSYGYIYYNALLDKYFNAISSRNAERGRLVCKDSEISMMSTVSKTTTGILTDNIIDRDHIIFTIDSLNTFEDQINYIIKHGHYSISLHVIMALKYALNGFYSQAENLLLTTETSLTGLPLYIDPNSDKDKVTSNDQYTALKQNACNENSIVFKNNNTHSAVIKGDKNEYSILSLNKIDKDQGAEAYVGLCDVNTLNTELKDIKQSITFDLTGEWYYNNKDASIDPDSKRSKYLYELQNLDLTKPNRLKVVYNKDLKNLFINKDDTEYATSLENKNIADNLELCVGGKNIKWTVETTENIPTTTHDNNSQQQSIFPGIFCSSNEDTANCHDYTEPTADDSECASITGDCHQSQGLQLINIHNSVIDQTDISMFELPTDNEHSHHNTHNIVQHITPTNTQTTQDVNMSLVNTHKFLIKQEQQETKFLLNKQSALIGLKIDFESPLDIEHMFGYEKQSGITIEISNDKKSILIIGNKHNNIKGEGDFKSILKHNNSNKILSIDNPLVLTSDGVVEEMKQQDVEIVSGLVKLSIPSSLASYDVLFKHDKHETYIYTNIHLHIVELLYKNSIDLHSLVHGKGGKTWSETYNYSKKSMRIFTSNTANYIPLNKWVKLSIQNSDNKLYDILSINDDEHITFKLLTEDDHFFFLNN</sequence>
<accession>A0A5J6VP12</accession>
<name>A0A5J6VP12_9VIRU</name>
<organism evidence="1">
    <name type="scientific">Megaviridae environmental sample</name>
    <dbReference type="NCBI Taxonomy" id="1737588"/>
    <lineage>
        <taxon>Viruses</taxon>
        <taxon>Varidnaviria</taxon>
        <taxon>Bamfordvirae</taxon>
        <taxon>Nucleocytoviricota</taxon>
        <taxon>Megaviricetes</taxon>
        <taxon>Imitervirales</taxon>
        <taxon>Mimiviridae</taxon>
        <taxon>environmental samples</taxon>
    </lineage>
</organism>
<evidence type="ECO:0000313" key="1">
    <source>
        <dbReference type="EMBL" id="QFG75074.1"/>
    </source>
</evidence>
<proteinExistence type="predicted"/>